<proteinExistence type="predicted"/>
<dbReference type="OrthoDB" id="5863352at2759"/>
<accession>A0A3P6TQ45</accession>
<reference evidence="2 3" key="1">
    <citation type="submission" date="2018-11" db="EMBL/GenBank/DDBJ databases">
        <authorList>
            <consortium name="Pathogen Informatics"/>
        </authorList>
    </citation>
    <scope>NUCLEOTIDE SEQUENCE [LARGE SCALE GENOMIC DNA]</scope>
</reference>
<dbReference type="EMBL" id="UYRV01029167">
    <property type="protein sequence ID" value="VDK83215.1"/>
    <property type="molecule type" value="Genomic_DNA"/>
</dbReference>
<feature type="region of interest" description="Disordered" evidence="1">
    <location>
        <begin position="43"/>
        <end position="91"/>
    </location>
</feature>
<dbReference type="Proteomes" id="UP000271889">
    <property type="component" value="Unassembled WGS sequence"/>
</dbReference>
<keyword evidence="3" id="KW-1185">Reference proteome</keyword>
<sequence length="91" mass="9982">MSPSSAGMPIMTLPFEPVVRQPHRLTVNDDEWSVVDTDPREFRGTVIRGDGKPAVPSPTEKSGFFKGSSLTSSSSSGSSYPRKPWRKETEV</sequence>
<organism evidence="2 3">
    <name type="scientific">Cylicostephanus goldi</name>
    <name type="common">Nematode worm</name>
    <dbReference type="NCBI Taxonomy" id="71465"/>
    <lineage>
        <taxon>Eukaryota</taxon>
        <taxon>Metazoa</taxon>
        <taxon>Ecdysozoa</taxon>
        <taxon>Nematoda</taxon>
        <taxon>Chromadorea</taxon>
        <taxon>Rhabditida</taxon>
        <taxon>Rhabditina</taxon>
        <taxon>Rhabditomorpha</taxon>
        <taxon>Strongyloidea</taxon>
        <taxon>Strongylidae</taxon>
        <taxon>Cylicostephanus</taxon>
    </lineage>
</organism>
<gene>
    <name evidence="2" type="ORF">CGOC_LOCUS8096</name>
</gene>
<name>A0A3P6TQ45_CYLGO</name>
<evidence type="ECO:0000256" key="1">
    <source>
        <dbReference type="SAM" id="MobiDB-lite"/>
    </source>
</evidence>
<feature type="compositionally biased region" description="Low complexity" evidence="1">
    <location>
        <begin position="61"/>
        <end position="79"/>
    </location>
</feature>
<dbReference type="AlphaFoldDB" id="A0A3P6TQ45"/>
<evidence type="ECO:0000313" key="3">
    <source>
        <dbReference type="Proteomes" id="UP000271889"/>
    </source>
</evidence>
<protein>
    <submittedName>
        <fullName evidence="2">Uncharacterized protein</fullName>
    </submittedName>
</protein>
<evidence type="ECO:0000313" key="2">
    <source>
        <dbReference type="EMBL" id="VDK83215.1"/>
    </source>
</evidence>